<protein>
    <submittedName>
        <fullName evidence="2">Uncharacterized protein</fullName>
    </submittedName>
</protein>
<evidence type="ECO:0000313" key="3">
    <source>
        <dbReference type="Proteomes" id="UP000055684"/>
    </source>
</evidence>
<keyword evidence="1" id="KW-0812">Transmembrane</keyword>
<accession>A0A0S2UPE3</accession>
<dbReference type="AlphaFoldDB" id="A0A0S2UPE3"/>
<reference evidence="3" key="1">
    <citation type="submission" date="2015-11" db="EMBL/GenBank/DDBJ databases">
        <title>Complete genome sequences of the obligate symbionts Candidatus Sulcia muelleri and Candidatus Nasuia deltocephalinicola from the pestiferous leafhopper, Macrosteles quadripunctulatus (Hemiptera: Cicadellidae).</title>
        <authorList>
            <person name="Bennett G.M."/>
            <person name="Abba S."/>
            <person name="Kube M."/>
            <person name="Marzachi C."/>
        </authorList>
    </citation>
    <scope>NUCLEOTIDE SEQUENCE [LARGE SCALE GENOMIC DNA]</scope>
    <source>
        <strain evidence="3">PUNC</strain>
    </source>
</reference>
<name>A0A0S2UPE3_9PROT</name>
<keyword evidence="1" id="KW-1133">Transmembrane helix</keyword>
<sequence length="89" mass="11465">MFKYFGFIINFYKILNLFDNNYIIIYFINFFKIFNFFFFFKNFFIKKIINFNFIFKKKKKIKNFNSCKFNIYNQKKTFKFLDLHNFYKF</sequence>
<evidence type="ECO:0000256" key="1">
    <source>
        <dbReference type="SAM" id="Phobius"/>
    </source>
</evidence>
<dbReference type="Proteomes" id="UP000055684">
    <property type="component" value="Chromosome"/>
</dbReference>
<organism evidence="2 3">
    <name type="scientific">Candidatus Nasuia deltocephalincola</name>
    <dbReference type="NCBI Taxonomy" id="1160784"/>
    <lineage>
        <taxon>Bacteria</taxon>
        <taxon>Pseudomonadati</taxon>
        <taxon>Pseudomonadota</taxon>
        <taxon>Betaproteobacteria</taxon>
        <taxon>Candidatus Nasuia</taxon>
    </lineage>
</organism>
<proteinExistence type="predicted"/>
<dbReference type="EMBL" id="CP013211">
    <property type="protein sequence ID" value="ALP69952.1"/>
    <property type="molecule type" value="Genomic_DNA"/>
</dbReference>
<keyword evidence="1" id="KW-0472">Membrane</keyword>
<evidence type="ECO:0000313" key="2">
    <source>
        <dbReference type="EMBL" id="ALP69952.1"/>
    </source>
</evidence>
<reference evidence="2 3" key="2">
    <citation type="journal article" date="2016" name="Genome Announc.">
        <title>Complete Genome Sequences of the Obligate Symbionts 'Candidatus Sulcia muelleri' and 'Ca. Nasuia deltocephalinicola' from the Pestiferous Leafhopper Macrosteles quadripunctulatus (Hemiptera: Cicadellidae).</title>
        <authorList>
            <person name="Bennett G.M."/>
            <person name="Abba S."/>
            <person name="Kube M."/>
            <person name="Marzachi C."/>
        </authorList>
    </citation>
    <scope>NUCLEOTIDE SEQUENCE [LARGE SCALE GENOMIC DNA]</scope>
    <source>
        <strain evidence="2 3">PUNC</strain>
    </source>
</reference>
<gene>
    <name evidence="2" type="ORF">ASU29_014</name>
</gene>
<feature type="transmembrane region" description="Helical" evidence="1">
    <location>
        <begin position="20"/>
        <end position="40"/>
    </location>
</feature>